<accession>A0A371FD83</accession>
<gene>
    <name evidence="2" type="ORF">CR513_43772</name>
</gene>
<dbReference type="CDD" id="cd00303">
    <property type="entry name" value="retropepsin_like"/>
    <property type="match status" value="1"/>
</dbReference>
<protein>
    <recommendedName>
        <fullName evidence="4">Retrotransposon gag domain-containing protein</fullName>
    </recommendedName>
</protein>
<dbReference type="EMBL" id="QJKJ01009570">
    <property type="protein sequence ID" value="RDX76256.1"/>
    <property type="molecule type" value="Genomic_DNA"/>
</dbReference>
<dbReference type="AlphaFoldDB" id="A0A371FD83"/>
<evidence type="ECO:0000256" key="1">
    <source>
        <dbReference type="SAM" id="MobiDB-lite"/>
    </source>
</evidence>
<name>A0A371FD83_MUCPR</name>
<sequence>MAQILHDIYHTHMLKYSKETKGRRMGAKLQEWCEFHRTYGHSMEDCRTLQEQIERLIQEGQLGQYPATMLNTRRRGGREANHPRGGTLGIGGASVVGTDESRKRKASNVLTIRRKANITPTPVITFSERDMRYEPPRHDEPMVISVVTVNYKIERGSSANILYWLTCKKLGLQPADLEACARKLYGFVGEQVTIKGVIELETTFRERTHAHTIPVLYTVVEVDASYNIIMGRPTFNKLGAMVSTLHLCMKYPVVQEVGRVWADHRVARRCYKDSLRIGSQPSQAKEPDMNVLDLDLDPKCEDECERPLPAKDLRSWPKGSLPSMKTKDLRSRSKRSLLGMKTKDLRSRPIGPSQARRPKT</sequence>
<feature type="region of interest" description="Disordered" evidence="1">
    <location>
        <begin position="74"/>
        <end position="97"/>
    </location>
</feature>
<keyword evidence="3" id="KW-1185">Reference proteome</keyword>
<dbReference type="Proteomes" id="UP000257109">
    <property type="component" value="Unassembled WGS sequence"/>
</dbReference>
<evidence type="ECO:0000313" key="2">
    <source>
        <dbReference type="EMBL" id="RDX76256.1"/>
    </source>
</evidence>
<dbReference type="PANTHER" id="PTHR33240">
    <property type="entry name" value="OS08G0508500 PROTEIN"/>
    <property type="match status" value="1"/>
</dbReference>
<organism evidence="2 3">
    <name type="scientific">Mucuna pruriens</name>
    <name type="common">Velvet bean</name>
    <name type="synonym">Dolichos pruriens</name>
    <dbReference type="NCBI Taxonomy" id="157652"/>
    <lineage>
        <taxon>Eukaryota</taxon>
        <taxon>Viridiplantae</taxon>
        <taxon>Streptophyta</taxon>
        <taxon>Embryophyta</taxon>
        <taxon>Tracheophyta</taxon>
        <taxon>Spermatophyta</taxon>
        <taxon>Magnoliopsida</taxon>
        <taxon>eudicotyledons</taxon>
        <taxon>Gunneridae</taxon>
        <taxon>Pentapetalae</taxon>
        <taxon>rosids</taxon>
        <taxon>fabids</taxon>
        <taxon>Fabales</taxon>
        <taxon>Fabaceae</taxon>
        <taxon>Papilionoideae</taxon>
        <taxon>50 kb inversion clade</taxon>
        <taxon>NPAAA clade</taxon>
        <taxon>indigoferoid/millettioid clade</taxon>
        <taxon>Phaseoleae</taxon>
        <taxon>Mucuna</taxon>
    </lineage>
</organism>
<proteinExistence type="predicted"/>
<comment type="caution">
    <text evidence="2">The sequence shown here is derived from an EMBL/GenBank/DDBJ whole genome shotgun (WGS) entry which is preliminary data.</text>
</comment>
<evidence type="ECO:0000313" key="3">
    <source>
        <dbReference type="Proteomes" id="UP000257109"/>
    </source>
</evidence>
<evidence type="ECO:0008006" key="4">
    <source>
        <dbReference type="Google" id="ProtNLM"/>
    </source>
</evidence>
<feature type="non-terminal residue" evidence="2">
    <location>
        <position position="1"/>
    </location>
</feature>
<reference evidence="2" key="1">
    <citation type="submission" date="2018-05" db="EMBL/GenBank/DDBJ databases">
        <title>Draft genome of Mucuna pruriens seed.</title>
        <authorList>
            <person name="Nnadi N.E."/>
            <person name="Vos R."/>
            <person name="Hasami M.H."/>
            <person name="Devisetty U.K."/>
            <person name="Aguiy J.C."/>
        </authorList>
    </citation>
    <scope>NUCLEOTIDE SEQUENCE [LARGE SCALE GENOMIC DNA]</scope>
    <source>
        <strain evidence="2">JCA_2017</strain>
    </source>
</reference>
<feature type="region of interest" description="Disordered" evidence="1">
    <location>
        <begin position="307"/>
        <end position="360"/>
    </location>
</feature>
<dbReference type="PANTHER" id="PTHR33240:SF15">
    <property type="entry name" value="GAG-PRO-LIKE PROTEIN"/>
    <property type="match status" value="1"/>
</dbReference>